<protein>
    <recommendedName>
        <fullName evidence="1">DUF6589 domain-containing protein</fullName>
    </recommendedName>
</protein>
<accession>A0AAD5YSN3</accession>
<dbReference type="AlphaFoldDB" id="A0AAD5YSN3"/>
<comment type="caution">
    <text evidence="2">The sequence shown here is derived from an EMBL/GenBank/DDBJ whole genome shotgun (WGS) entry which is preliminary data.</text>
</comment>
<evidence type="ECO:0000313" key="2">
    <source>
        <dbReference type="EMBL" id="KAJ3562338.1"/>
    </source>
</evidence>
<evidence type="ECO:0000313" key="3">
    <source>
        <dbReference type="Proteomes" id="UP001213000"/>
    </source>
</evidence>
<proteinExistence type="predicted"/>
<gene>
    <name evidence="2" type="ORF">NP233_g9638</name>
</gene>
<sequence length="449" mass="50695">MCASILLQNTNKNCNYFQSILGVFYLAVLVPKKVIEMLAHAGLSVSLTSINKIITALSAEATRKLHNSVRTLTMALAYDNFNMAFQVVEPTVEHHSTFISATSATAVPIYGLVNKEDLRCLWQLWSRDPNNPEAIDPVIIDLGHLDSFHSSDTCCAPGEKLSPYMKQIAWHIWAILIRHGPSVFSKYTSQLGEPVPINRILLHKTEQVPCQAMKIKESTQDGNIQVLENLLAQGGLGKPGNDGFMLKALVDLTEWILLVHGDLMTKEHIDSIKATRKIEDTPRRRFQYVVFIPGLFHYLIACADVIWNTWVQPMATCEDPNSLVHHVNTLRSGDTKKFVSKPGFQMIHQVIQHDIWASMLDCWRLVAHSQNNEWMSLEAFGNSEPAWDVIVELSEEIASKYVASPTRISELGDELPEDRDKIFKHQILRNRDELDYLELHDAMSMGDIG</sequence>
<name>A0AAD5YSN3_9AGAR</name>
<reference evidence="2" key="1">
    <citation type="submission" date="2022-07" db="EMBL/GenBank/DDBJ databases">
        <title>Genome Sequence of Leucocoprinus birnbaumii.</title>
        <authorList>
            <person name="Buettner E."/>
        </authorList>
    </citation>
    <scope>NUCLEOTIDE SEQUENCE</scope>
    <source>
        <strain evidence="2">VT141</strain>
    </source>
</reference>
<dbReference type="Pfam" id="PF20231">
    <property type="entry name" value="DUF6589"/>
    <property type="match status" value="1"/>
</dbReference>
<evidence type="ECO:0000259" key="1">
    <source>
        <dbReference type="Pfam" id="PF20231"/>
    </source>
</evidence>
<dbReference type="InterPro" id="IPR046496">
    <property type="entry name" value="DUF6589"/>
</dbReference>
<organism evidence="2 3">
    <name type="scientific">Leucocoprinus birnbaumii</name>
    <dbReference type="NCBI Taxonomy" id="56174"/>
    <lineage>
        <taxon>Eukaryota</taxon>
        <taxon>Fungi</taxon>
        <taxon>Dikarya</taxon>
        <taxon>Basidiomycota</taxon>
        <taxon>Agaricomycotina</taxon>
        <taxon>Agaricomycetes</taxon>
        <taxon>Agaricomycetidae</taxon>
        <taxon>Agaricales</taxon>
        <taxon>Agaricineae</taxon>
        <taxon>Agaricaceae</taxon>
        <taxon>Leucocoprinus</taxon>
    </lineage>
</organism>
<keyword evidence="3" id="KW-1185">Reference proteome</keyword>
<dbReference type="EMBL" id="JANIEX010000882">
    <property type="protein sequence ID" value="KAJ3562338.1"/>
    <property type="molecule type" value="Genomic_DNA"/>
</dbReference>
<dbReference type="Proteomes" id="UP001213000">
    <property type="component" value="Unassembled WGS sequence"/>
</dbReference>
<feature type="domain" description="DUF6589" evidence="1">
    <location>
        <begin position="164"/>
        <end position="449"/>
    </location>
</feature>